<keyword evidence="4" id="KW-1185">Reference proteome</keyword>
<dbReference type="PANTHER" id="PTHR36698:SF3">
    <property type="entry name" value="ABC-TYPE TRANSPORT AUXILIARY LIPOPROTEIN COMPONENT DOMAIN-CONTAINING PROTEIN"/>
    <property type="match status" value="1"/>
</dbReference>
<name>A0ABU9Y9P6_9SPHN</name>
<keyword evidence="1" id="KW-0472">Membrane</keyword>
<evidence type="ECO:0000259" key="2">
    <source>
        <dbReference type="Pfam" id="PF02470"/>
    </source>
</evidence>
<dbReference type="InterPro" id="IPR003399">
    <property type="entry name" value="Mce/MlaD"/>
</dbReference>
<dbReference type="EMBL" id="JBDIME010000028">
    <property type="protein sequence ID" value="MEN2792437.1"/>
    <property type="molecule type" value="Genomic_DNA"/>
</dbReference>
<dbReference type="RefSeq" id="WP_343891998.1">
    <property type="nucleotide sequence ID" value="NZ_BAAAEH010000049.1"/>
</dbReference>
<evidence type="ECO:0000256" key="1">
    <source>
        <dbReference type="SAM" id="Phobius"/>
    </source>
</evidence>
<sequence length="311" mass="33564">MERHAPYALVGALTILILATAMIFVAWLGKAGFAHDFDPYRVVFEGPIHGLSNGTEVQFNGIRVGEVERIRLDGRNPKQVAVDIKVKAGTPVKIDSFAVSEPFGISGYNIVQIDAGTPNAPLLRDVSGNRRPVIPGRRGSLAVLMQSGSQLVFKANETLDRINRLLSDRTIADIGSTVHNVKLTSDEMAANRAMFANAASTLAKLDKAASDVQHTARSIRDLTDGDGRRTLAEVQAAATELKLAIQDARGTIAKLTAHGDTIGETTIPELNQTMQGIRQSAEALDGLLRDVRRDPRGTLVKPPPRELELQP</sequence>
<evidence type="ECO:0000313" key="4">
    <source>
        <dbReference type="Proteomes" id="UP001419910"/>
    </source>
</evidence>
<protein>
    <submittedName>
        <fullName evidence="3">MlaD family protein</fullName>
    </submittedName>
</protein>
<keyword evidence="1" id="KW-1133">Transmembrane helix</keyword>
<feature type="domain" description="Mce/MlaD" evidence="2">
    <location>
        <begin position="39"/>
        <end position="116"/>
    </location>
</feature>
<dbReference type="PANTHER" id="PTHR36698">
    <property type="entry name" value="BLL5892 PROTEIN"/>
    <property type="match status" value="1"/>
</dbReference>
<proteinExistence type="predicted"/>
<evidence type="ECO:0000313" key="3">
    <source>
        <dbReference type="EMBL" id="MEN2792437.1"/>
    </source>
</evidence>
<organism evidence="3 4">
    <name type="scientific">Sphingomonas oligophenolica</name>
    <dbReference type="NCBI Taxonomy" id="301154"/>
    <lineage>
        <taxon>Bacteria</taxon>
        <taxon>Pseudomonadati</taxon>
        <taxon>Pseudomonadota</taxon>
        <taxon>Alphaproteobacteria</taxon>
        <taxon>Sphingomonadales</taxon>
        <taxon>Sphingomonadaceae</taxon>
        <taxon>Sphingomonas</taxon>
    </lineage>
</organism>
<reference evidence="3 4" key="1">
    <citation type="submission" date="2024-05" db="EMBL/GenBank/DDBJ databases">
        <authorList>
            <person name="Liu Q."/>
            <person name="Xin Y.-H."/>
        </authorList>
    </citation>
    <scope>NUCLEOTIDE SEQUENCE [LARGE SCALE GENOMIC DNA]</scope>
    <source>
        <strain evidence="3 4">CGMCC 1.10181</strain>
    </source>
</reference>
<gene>
    <name evidence="3" type="ORF">ABC974_22600</name>
</gene>
<accession>A0ABU9Y9P6</accession>
<feature type="transmembrane region" description="Helical" evidence="1">
    <location>
        <begin position="7"/>
        <end position="29"/>
    </location>
</feature>
<keyword evidence="1" id="KW-0812">Transmembrane</keyword>
<dbReference type="Proteomes" id="UP001419910">
    <property type="component" value="Unassembled WGS sequence"/>
</dbReference>
<comment type="caution">
    <text evidence="3">The sequence shown here is derived from an EMBL/GenBank/DDBJ whole genome shotgun (WGS) entry which is preliminary data.</text>
</comment>
<dbReference type="Pfam" id="PF02470">
    <property type="entry name" value="MlaD"/>
    <property type="match status" value="1"/>
</dbReference>